<evidence type="ECO:0000313" key="4">
    <source>
        <dbReference type="Proteomes" id="UP000741013"/>
    </source>
</evidence>
<feature type="domain" description="WYL" evidence="1">
    <location>
        <begin position="708"/>
        <end position="767"/>
    </location>
</feature>
<feature type="domain" description="Helicase XPB/Ssl2 N-terminal" evidence="2">
    <location>
        <begin position="487"/>
        <end position="608"/>
    </location>
</feature>
<dbReference type="RefSeq" id="WP_209662555.1">
    <property type="nucleotide sequence ID" value="NZ_JAGGMS010000001.1"/>
</dbReference>
<dbReference type="PROSITE" id="PS52050">
    <property type="entry name" value="WYL"/>
    <property type="match status" value="1"/>
</dbReference>
<dbReference type="EMBL" id="JAGGMS010000001">
    <property type="protein sequence ID" value="MBP2178876.1"/>
    <property type="molecule type" value="Genomic_DNA"/>
</dbReference>
<gene>
    <name evidence="3" type="ORF">JOM49_000402</name>
</gene>
<evidence type="ECO:0000313" key="3">
    <source>
        <dbReference type="EMBL" id="MBP2178876.1"/>
    </source>
</evidence>
<comment type="caution">
    <text evidence="3">The sequence shown here is derived from an EMBL/GenBank/DDBJ whole genome shotgun (WGS) entry which is preliminary data.</text>
</comment>
<sequence>MAAGSFAEYLAGLDEGALTGLLRARPDVRIEPVPRGFEQLAQRLSAPESLAVALRSVDRDALVVGQAVAALGSPAAVESVARLVEASESAVRVALDELCGRGLAWPEAGTVHLPERLAEHWAAEIGGGRSLAAIARSALLADLRTLAETLDIETAGVRKTELVARLVEVVSDVRAMVDVVRALPAPALDRVDQLRHGYDGYTSFGIAESADRVLAATGLAVRVNNRWEVPREVRVAAWLSQQDLLVTGRPPIAPAAVETRAALVTAQAAVRDLLSGVTALLDEASSNSIAALKKGGVGPRERSRLASRLTLPADLLALGIDLTYAAGLLGRTGTGYAPTEQYERWREEPPAQQWAELATAWFTLEHAPTSREIQGDKELPSASEAGALRRALLRAARDGLSVRAVGAEIDWFFPLHGYESAQLPDKVDAAVREAELLGVVATDVLTDCGEQLVAVLDGGPADAESGDGADGLADRVAGVLVETPCTVILQSDLTAVVSGRPTVAVARLLGAAAVSEARGAAEVWRFSPASVRAAFDAGWTAERLRTELAAVSARPLPQSLEYLIADVARQHGKVRVRGMRSCVVADETMITEILHTRSLAKLSLARVAPTVLSSPYELDDLLARLRAAGLSPVAEDATGTVIVEQRQEHRAAGPRRALARTAPRARLGAAELAKHLLADPEGEDGAPSETFERLAQLGSRLTDAELILLADALDHERDVLITYRNKTGNRTVREIQPNQLYGRWLVSWCHLRGAEREFTVANIESVAPVG</sequence>
<dbReference type="InterPro" id="IPR032830">
    <property type="entry name" value="XPB/Ssl2_N"/>
</dbReference>
<reference evidence="3 4" key="1">
    <citation type="submission" date="2021-03" db="EMBL/GenBank/DDBJ databases">
        <title>Sequencing the genomes of 1000 actinobacteria strains.</title>
        <authorList>
            <person name="Klenk H.-P."/>
        </authorList>
    </citation>
    <scope>NUCLEOTIDE SEQUENCE [LARGE SCALE GENOMIC DNA]</scope>
    <source>
        <strain evidence="3 4">DSM 45510</strain>
    </source>
</reference>
<dbReference type="Pfam" id="PF13280">
    <property type="entry name" value="WYL"/>
    <property type="match status" value="1"/>
</dbReference>
<evidence type="ECO:0000259" key="2">
    <source>
        <dbReference type="Pfam" id="PF13625"/>
    </source>
</evidence>
<keyword evidence="4" id="KW-1185">Reference proteome</keyword>
<evidence type="ECO:0000259" key="1">
    <source>
        <dbReference type="Pfam" id="PF13280"/>
    </source>
</evidence>
<proteinExistence type="predicted"/>
<name>A0ABS4PHH7_9PSEU</name>
<protein>
    <recommendedName>
        <fullName evidence="5">Helicase conserved C-terminal domain-containing protein</fullName>
    </recommendedName>
</protein>
<organism evidence="3 4">
    <name type="scientific">Amycolatopsis magusensis</name>
    <dbReference type="NCBI Taxonomy" id="882444"/>
    <lineage>
        <taxon>Bacteria</taxon>
        <taxon>Bacillati</taxon>
        <taxon>Actinomycetota</taxon>
        <taxon>Actinomycetes</taxon>
        <taxon>Pseudonocardiales</taxon>
        <taxon>Pseudonocardiaceae</taxon>
        <taxon>Amycolatopsis</taxon>
    </lineage>
</organism>
<dbReference type="Pfam" id="PF13625">
    <property type="entry name" value="Helicase_C_3"/>
    <property type="match status" value="1"/>
</dbReference>
<accession>A0ABS4PHH7</accession>
<evidence type="ECO:0008006" key="5">
    <source>
        <dbReference type="Google" id="ProtNLM"/>
    </source>
</evidence>
<dbReference type="Proteomes" id="UP000741013">
    <property type="component" value="Unassembled WGS sequence"/>
</dbReference>
<dbReference type="InterPro" id="IPR026881">
    <property type="entry name" value="WYL_dom"/>
</dbReference>